<keyword evidence="1" id="KW-0645">Protease</keyword>
<dbReference type="GO" id="GO:0006508">
    <property type="term" value="P:proteolysis"/>
    <property type="evidence" value="ECO:0007669"/>
    <property type="project" value="UniProtKB-KW"/>
</dbReference>
<keyword evidence="5" id="KW-0482">Metalloprotease</keyword>
<keyword evidence="8" id="KW-1185">Reference proteome</keyword>
<dbReference type="GO" id="GO:0046872">
    <property type="term" value="F:metal ion binding"/>
    <property type="evidence" value="ECO:0007669"/>
    <property type="project" value="UniProtKB-KW"/>
</dbReference>
<keyword evidence="4" id="KW-0862">Zinc</keyword>
<dbReference type="InterPro" id="IPR001405">
    <property type="entry name" value="UPF0758"/>
</dbReference>
<dbReference type="Gene3D" id="3.40.140.10">
    <property type="entry name" value="Cytidine Deaminase, domain 2"/>
    <property type="match status" value="1"/>
</dbReference>
<dbReference type="CDD" id="cd08071">
    <property type="entry name" value="MPN_DUF2466"/>
    <property type="match status" value="1"/>
</dbReference>
<dbReference type="SUPFAM" id="SSF102712">
    <property type="entry name" value="JAB1/MPN domain"/>
    <property type="match status" value="1"/>
</dbReference>
<gene>
    <name evidence="7" type="ORF">DK869_00900</name>
</gene>
<dbReference type="InterPro" id="IPR025657">
    <property type="entry name" value="RadC_JAB"/>
</dbReference>
<dbReference type="Proteomes" id="UP000247565">
    <property type="component" value="Unassembled WGS sequence"/>
</dbReference>
<dbReference type="InterPro" id="IPR020891">
    <property type="entry name" value="UPF0758_CS"/>
</dbReference>
<keyword evidence="2" id="KW-0479">Metal-binding</keyword>
<reference evidence="7 8" key="1">
    <citation type="submission" date="2018-05" db="EMBL/GenBank/DDBJ databases">
        <title>Reference genomes for bee gut microbiota database.</title>
        <authorList>
            <person name="Ellegaard K.M."/>
        </authorList>
    </citation>
    <scope>NUCLEOTIDE SEQUENCE [LARGE SCALE GENOMIC DNA]</scope>
    <source>
        <strain evidence="7 8">ESL0284</strain>
    </source>
</reference>
<evidence type="ECO:0000256" key="2">
    <source>
        <dbReference type="ARBA" id="ARBA00022723"/>
    </source>
</evidence>
<feature type="domain" description="MPN" evidence="6">
    <location>
        <begin position="101"/>
        <end position="223"/>
    </location>
</feature>
<keyword evidence="3" id="KW-0378">Hydrolase</keyword>
<dbReference type="PANTHER" id="PTHR30471">
    <property type="entry name" value="DNA REPAIR PROTEIN RADC"/>
    <property type="match status" value="1"/>
</dbReference>
<comment type="caution">
    <text evidence="7">The sequence shown here is derived from an EMBL/GenBank/DDBJ whole genome shotgun (WGS) entry which is preliminary data.</text>
</comment>
<dbReference type="PROSITE" id="PS50249">
    <property type="entry name" value="MPN"/>
    <property type="match status" value="1"/>
</dbReference>
<evidence type="ECO:0000256" key="4">
    <source>
        <dbReference type="ARBA" id="ARBA00022833"/>
    </source>
</evidence>
<dbReference type="EMBL" id="QGLT01000001">
    <property type="protein sequence ID" value="PXZ01602.1"/>
    <property type="molecule type" value="Genomic_DNA"/>
</dbReference>
<evidence type="ECO:0000313" key="7">
    <source>
        <dbReference type="EMBL" id="PXZ01602.1"/>
    </source>
</evidence>
<name>A0A318MY20_9PROT</name>
<dbReference type="PANTHER" id="PTHR30471:SF3">
    <property type="entry name" value="UPF0758 PROTEIN YEES-RELATED"/>
    <property type="match status" value="1"/>
</dbReference>
<dbReference type="AlphaFoldDB" id="A0A318MY20"/>
<sequence length="234" mass="27304">MRIEDVFNMKMHSFMKEKQDNIKSDSQYLTLLSQWIKFEQHNENWQENILTKLGSFPHLFTYDKNQLIEEFNLSEKDIAFISLIYATSIRILKSEIYNKNILRFKKYLTDYLIAFLSRETIEHFYIILLDRNAHIISISHQASGTVSTTSIHIREIAKYVFKFDVESLILVHNHPSGIALPSEADKKLTYILVEALEAVNIDIADHIIIGNGIYFSFLESGLLNPQNKEMIMPL</sequence>
<evidence type="ECO:0000259" key="6">
    <source>
        <dbReference type="PROSITE" id="PS50249"/>
    </source>
</evidence>
<dbReference type="PROSITE" id="PS01302">
    <property type="entry name" value="UPF0758"/>
    <property type="match status" value="1"/>
</dbReference>
<organism evidence="7 8">
    <name type="scientific">Commensalibacter melissae</name>
    <dbReference type="NCBI Taxonomy" id="2070537"/>
    <lineage>
        <taxon>Bacteria</taxon>
        <taxon>Pseudomonadati</taxon>
        <taxon>Pseudomonadota</taxon>
        <taxon>Alphaproteobacteria</taxon>
        <taxon>Acetobacterales</taxon>
        <taxon>Acetobacteraceae</taxon>
    </lineage>
</organism>
<dbReference type="Pfam" id="PF04002">
    <property type="entry name" value="RadC"/>
    <property type="match status" value="1"/>
</dbReference>
<protein>
    <recommendedName>
        <fullName evidence="6">MPN domain-containing protein</fullName>
    </recommendedName>
</protein>
<evidence type="ECO:0000256" key="5">
    <source>
        <dbReference type="ARBA" id="ARBA00023049"/>
    </source>
</evidence>
<accession>A0A318MY20</accession>
<evidence type="ECO:0000256" key="3">
    <source>
        <dbReference type="ARBA" id="ARBA00022801"/>
    </source>
</evidence>
<dbReference type="InterPro" id="IPR037518">
    <property type="entry name" value="MPN"/>
</dbReference>
<evidence type="ECO:0000313" key="8">
    <source>
        <dbReference type="Proteomes" id="UP000247565"/>
    </source>
</evidence>
<evidence type="ECO:0000256" key="1">
    <source>
        <dbReference type="ARBA" id="ARBA00022670"/>
    </source>
</evidence>
<proteinExistence type="predicted"/>
<dbReference type="GO" id="GO:0008237">
    <property type="term" value="F:metallopeptidase activity"/>
    <property type="evidence" value="ECO:0007669"/>
    <property type="project" value="UniProtKB-KW"/>
</dbReference>